<name>Q1S5L3_MEDTR</name>
<gene>
    <name evidence="1" type="ORF">MtrDRAFT_AC147431g43v2</name>
</gene>
<protein>
    <submittedName>
        <fullName evidence="1">Uncharacterized protein</fullName>
    </submittedName>
</protein>
<reference evidence="1" key="1">
    <citation type="submission" date="2006-03" db="EMBL/GenBank/DDBJ databases">
        <authorList>
            <person name="Qin B."/>
            <person name="Lin S."/>
            <person name="Roe B.A."/>
        </authorList>
    </citation>
    <scope>NUCLEOTIDE SEQUENCE</scope>
</reference>
<dbReference type="EMBL" id="AC147431">
    <property type="protein sequence ID" value="ABE88093.1"/>
    <property type="molecule type" value="Genomic_DNA"/>
</dbReference>
<dbReference type="AlphaFoldDB" id="Q1S5L3"/>
<evidence type="ECO:0000313" key="1">
    <source>
        <dbReference type="EMBL" id="ABE88093.1"/>
    </source>
</evidence>
<sequence length="54" mass="5900">MIGIDMVKVKKEWKKMVAAMFEWQVEMSVPAPIPSSARVATPHVPVASSVVSFA</sequence>
<reference evidence="1" key="2">
    <citation type="submission" date="2006-04" db="EMBL/GenBank/DDBJ databases">
        <authorList>
            <consortium name="The International Medicago Genome Annotation Group"/>
        </authorList>
    </citation>
    <scope>NUCLEOTIDE SEQUENCE</scope>
</reference>
<proteinExistence type="predicted"/>
<organism evidence="1">
    <name type="scientific">Medicago truncatula</name>
    <name type="common">Barrel medic</name>
    <name type="synonym">Medicago tribuloides</name>
    <dbReference type="NCBI Taxonomy" id="3880"/>
    <lineage>
        <taxon>Eukaryota</taxon>
        <taxon>Viridiplantae</taxon>
        <taxon>Streptophyta</taxon>
        <taxon>Embryophyta</taxon>
        <taxon>Tracheophyta</taxon>
        <taxon>Spermatophyta</taxon>
        <taxon>Magnoliopsida</taxon>
        <taxon>eudicotyledons</taxon>
        <taxon>Gunneridae</taxon>
        <taxon>Pentapetalae</taxon>
        <taxon>rosids</taxon>
        <taxon>fabids</taxon>
        <taxon>Fabales</taxon>
        <taxon>Fabaceae</taxon>
        <taxon>Papilionoideae</taxon>
        <taxon>50 kb inversion clade</taxon>
        <taxon>NPAAA clade</taxon>
        <taxon>Hologalegina</taxon>
        <taxon>IRL clade</taxon>
        <taxon>Trifolieae</taxon>
        <taxon>Medicago</taxon>
    </lineage>
</organism>
<accession>Q1S5L3</accession>